<gene>
    <name evidence="1" type="ORF">EVAR_21660_1</name>
</gene>
<sequence>MSQPVQKRLHLSISAPADEAGARSLAARRPRRHRCDAAIKKPRFRLPPKWTHHKFLHLFVDLDVDCDITPGPALNFNSAPTVIFNSDHALDSNFNLVLDSNAALKTDLAVSRYDERPQKDVRPYKQRTLSGEKLFYWGQMLALT</sequence>
<organism evidence="1 2">
    <name type="scientific">Eumeta variegata</name>
    <name type="common">Bagworm moth</name>
    <name type="synonym">Eumeta japonica</name>
    <dbReference type="NCBI Taxonomy" id="151549"/>
    <lineage>
        <taxon>Eukaryota</taxon>
        <taxon>Metazoa</taxon>
        <taxon>Ecdysozoa</taxon>
        <taxon>Arthropoda</taxon>
        <taxon>Hexapoda</taxon>
        <taxon>Insecta</taxon>
        <taxon>Pterygota</taxon>
        <taxon>Neoptera</taxon>
        <taxon>Endopterygota</taxon>
        <taxon>Lepidoptera</taxon>
        <taxon>Glossata</taxon>
        <taxon>Ditrysia</taxon>
        <taxon>Tineoidea</taxon>
        <taxon>Psychidae</taxon>
        <taxon>Oiketicinae</taxon>
        <taxon>Eumeta</taxon>
    </lineage>
</organism>
<proteinExistence type="predicted"/>
<accession>A0A4C1VHP5</accession>
<comment type="caution">
    <text evidence="1">The sequence shown here is derived from an EMBL/GenBank/DDBJ whole genome shotgun (WGS) entry which is preliminary data.</text>
</comment>
<dbReference type="AlphaFoldDB" id="A0A4C1VHP5"/>
<reference evidence="1 2" key="1">
    <citation type="journal article" date="2019" name="Commun. Biol.">
        <title>The bagworm genome reveals a unique fibroin gene that provides high tensile strength.</title>
        <authorList>
            <person name="Kono N."/>
            <person name="Nakamura H."/>
            <person name="Ohtoshi R."/>
            <person name="Tomita M."/>
            <person name="Numata K."/>
            <person name="Arakawa K."/>
        </authorList>
    </citation>
    <scope>NUCLEOTIDE SEQUENCE [LARGE SCALE GENOMIC DNA]</scope>
</reference>
<protein>
    <submittedName>
        <fullName evidence="1">Uncharacterized protein</fullName>
    </submittedName>
</protein>
<name>A0A4C1VHP5_EUMVA</name>
<evidence type="ECO:0000313" key="2">
    <source>
        <dbReference type="Proteomes" id="UP000299102"/>
    </source>
</evidence>
<evidence type="ECO:0000313" key="1">
    <source>
        <dbReference type="EMBL" id="GBP37817.1"/>
    </source>
</evidence>
<keyword evidence="2" id="KW-1185">Reference proteome</keyword>
<dbReference type="EMBL" id="BGZK01000339">
    <property type="protein sequence ID" value="GBP37817.1"/>
    <property type="molecule type" value="Genomic_DNA"/>
</dbReference>
<dbReference type="Proteomes" id="UP000299102">
    <property type="component" value="Unassembled WGS sequence"/>
</dbReference>